<keyword evidence="2" id="KW-1133">Transmembrane helix</keyword>
<evidence type="ECO:0000313" key="3">
    <source>
        <dbReference type="EMBL" id="KAH9412822.1"/>
    </source>
</evidence>
<accession>A0ABQ8IR78</accession>
<keyword evidence="2" id="KW-0472">Membrane</keyword>
<keyword evidence="2" id="KW-0812">Transmembrane</keyword>
<proteinExistence type="predicted"/>
<organism evidence="3 4">
    <name type="scientific">Dermatophagoides pteronyssinus</name>
    <name type="common">European house dust mite</name>
    <dbReference type="NCBI Taxonomy" id="6956"/>
    <lineage>
        <taxon>Eukaryota</taxon>
        <taxon>Metazoa</taxon>
        <taxon>Ecdysozoa</taxon>
        <taxon>Arthropoda</taxon>
        <taxon>Chelicerata</taxon>
        <taxon>Arachnida</taxon>
        <taxon>Acari</taxon>
        <taxon>Acariformes</taxon>
        <taxon>Sarcoptiformes</taxon>
        <taxon>Astigmata</taxon>
        <taxon>Psoroptidia</taxon>
        <taxon>Analgoidea</taxon>
        <taxon>Pyroglyphidae</taxon>
        <taxon>Dermatophagoidinae</taxon>
        <taxon>Dermatophagoides</taxon>
    </lineage>
</organism>
<comment type="caution">
    <text evidence="3">The sequence shown here is derived from an EMBL/GenBank/DDBJ whole genome shotgun (WGS) entry which is preliminary data.</text>
</comment>
<keyword evidence="4" id="KW-1185">Reference proteome</keyword>
<gene>
    <name evidence="3" type="ORF">DERP_009804</name>
</gene>
<reference evidence="3 4" key="1">
    <citation type="journal article" date="2018" name="J. Allergy Clin. Immunol.">
        <title>High-quality assembly of Dermatophagoides pteronyssinus genome and transcriptome reveals a wide range of novel allergens.</title>
        <authorList>
            <person name="Liu X.Y."/>
            <person name="Yang K.Y."/>
            <person name="Wang M.Q."/>
            <person name="Kwok J.S."/>
            <person name="Zeng X."/>
            <person name="Yang Z."/>
            <person name="Xiao X.J."/>
            <person name="Lau C.P."/>
            <person name="Li Y."/>
            <person name="Huang Z.M."/>
            <person name="Ba J.G."/>
            <person name="Yim A.K."/>
            <person name="Ouyang C.Y."/>
            <person name="Ngai S.M."/>
            <person name="Chan T.F."/>
            <person name="Leung E.L."/>
            <person name="Liu L."/>
            <person name="Liu Z.G."/>
            <person name="Tsui S.K."/>
        </authorList>
    </citation>
    <scope>NUCLEOTIDE SEQUENCE [LARGE SCALE GENOMIC DNA]</scope>
    <source>
        <strain evidence="3">Derp</strain>
    </source>
</reference>
<evidence type="ECO:0000256" key="1">
    <source>
        <dbReference type="SAM" id="MobiDB-lite"/>
    </source>
</evidence>
<evidence type="ECO:0000256" key="2">
    <source>
        <dbReference type="SAM" id="Phobius"/>
    </source>
</evidence>
<evidence type="ECO:0000313" key="4">
    <source>
        <dbReference type="Proteomes" id="UP000887458"/>
    </source>
</evidence>
<name>A0ABQ8IR78_DERPT</name>
<feature type="transmembrane region" description="Helical" evidence="2">
    <location>
        <begin position="62"/>
        <end position="81"/>
    </location>
</feature>
<reference evidence="3 4" key="2">
    <citation type="journal article" date="2022" name="Mol. Biol. Evol.">
        <title>Comparative Genomics Reveals Insights into the Divergent Evolution of Astigmatic Mites and Household Pest Adaptations.</title>
        <authorList>
            <person name="Xiong Q."/>
            <person name="Wan A.T."/>
            <person name="Liu X."/>
            <person name="Fung C.S."/>
            <person name="Xiao X."/>
            <person name="Malainual N."/>
            <person name="Hou J."/>
            <person name="Wang L."/>
            <person name="Wang M."/>
            <person name="Yang K.Y."/>
            <person name="Cui Y."/>
            <person name="Leung E.L."/>
            <person name="Nong W."/>
            <person name="Shin S.K."/>
            <person name="Au S.W."/>
            <person name="Jeong K.Y."/>
            <person name="Chew F.T."/>
            <person name="Hui J.H."/>
            <person name="Leung T.F."/>
            <person name="Tungtrongchitr A."/>
            <person name="Zhong N."/>
            <person name="Liu Z."/>
            <person name="Tsui S.K."/>
        </authorList>
    </citation>
    <scope>NUCLEOTIDE SEQUENCE [LARGE SCALE GENOMIC DNA]</scope>
    <source>
        <strain evidence="3">Derp</strain>
    </source>
</reference>
<dbReference type="EMBL" id="NJHN03000128">
    <property type="protein sequence ID" value="KAH9412822.1"/>
    <property type="molecule type" value="Genomic_DNA"/>
</dbReference>
<sequence>MEQHRNINNGNDSIDQDGPSTRSPMPSISTEKSSFVEGSFLQILDSFYRWLDKYHHDEPKRYWLTMFILEIVWIIIGYMAGRQFH</sequence>
<dbReference type="Proteomes" id="UP000887458">
    <property type="component" value="Unassembled WGS sequence"/>
</dbReference>
<protein>
    <submittedName>
        <fullName evidence="3">Uncharacterized protein</fullName>
    </submittedName>
</protein>
<feature type="region of interest" description="Disordered" evidence="1">
    <location>
        <begin position="1"/>
        <end position="32"/>
    </location>
</feature>